<keyword evidence="2" id="KW-1185">Reference proteome</keyword>
<organism evidence="1 2">
    <name type="scientific">Aurantiacibacter rhizosphaerae</name>
    <dbReference type="NCBI Taxonomy" id="2691582"/>
    <lineage>
        <taxon>Bacteria</taxon>
        <taxon>Pseudomonadati</taxon>
        <taxon>Pseudomonadota</taxon>
        <taxon>Alphaproteobacteria</taxon>
        <taxon>Sphingomonadales</taxon>
        <taxon>Erythrobacteraceae</taxon>
        <taxon>Aurantiacibacter</taxon>
    </lineage>
</organism>
<evidence type="ECO:0000313" key="1">
    <source>
        <dbReference type="EMBL" id="MWV27802.1"/>
    </source>
</evidence>
<name>A0A844XDP3_9SPHN</name>
<dbReference type="Proteomes" id="UP000461409">
    <property type="component" value="Unassembled WGS sequence"/>
</dbReference>
<accession>A0A844XDP3</accession>
<evidence type="ECO:0008006" key="3">
    <source>
        <dbReference type="Google" id="ProtNLM"/>
    </source>
</evidence>
<dbReference type="EMBL" id="WUBR01000002">
    <property type="protein sequence ID" value="MWV27802.1"/>
    <property type="molecule type" value="Genomic_DNA"/>
</dbReference>
<proteinExistence type="predicted"/>
<reference evidence="1 2" key="1">
    <citation type="submission" date="2019-12" db="EMBL/GenBank/DDBJ databases">
        <authorList>
            <person name="Lee S.D."/>
        </authorList>
    </citation>
    <scope>NUCLEOTIDE SEQUENCE [LARGE SCALE GENOMIC DNA]</scope>
    <source>
        <strain evidence="1 2">GH3-10</strain>
    </source>
</reference>
<reference evidence="1 2" key="2">
    <citation type="submission" date="2020-02" db="EMBL/GenBank/DDBJ databases">
        <title>Erythrobacter dongmakensis sp. nov., isolated from a tidal mudflat.</title>
        <authorList>
            <person name="Kim I.S."/>
        </authorList>
    </citation>
    <scope>NUCLEOTIDE SEQUENCE [LARGE SCALE GENOMIC DNA]</scope>
    <source>
        <strain evidence="1 2">GH3-10</strain>
    </source>
</reference>
<protein>
    <recommendedName>
        <fullName evidence="3">SIR2-like domain-containing protein</fullName>
    </recommendedName>
</protein>
<evidence type="ECO:0000313" key="2">
    <source>
        <dbReference type="Proteomes" id="UP000461409"/>
    </source>
</evidence>
<gene>
    <name evidence="1" type="ORF">GRF63_07770</name>
</gene>
<dbReference type="RefSeq" id="WP_160485474.1">
    <property type="nucleotide sequence ID" value="NZ_WUBR01000002.1"/>
</dbReference>
<dbReference type="AlphaFoldDB" id="A0A844XDP3"/>
<sequence length="338" mass="37530">MIRTKTAIIIGAGAGVEIEMPGERELLSKIAHGFDFQRLGSDLQTREMQDFDALFKKVKGEGDKLREAALRIRAGSRLTSSIHALLQQHGEDKHVLAVGKLAIAYYTLQAEQQSAMEAEPRDPGEMPFRGAENWLFQLGRMVVDGVSRSRAQNCFDNLHIVNFNTDRSIQHYMPWVLHSGFGMPITEAQAICAEKLNVVQPFGRAGRLDWQTGSEPVAAWGEEKPGNFFKVAETVRTASEFSEDRQLKASMHSGISGARRLVFIGFNFNSLNTSLLFQEKLSHGPETLVALGEDELGRADGIRRLLKTSAGIAPEMLLTMRFGPSWQMLADNDLLLES</sequence>
<comment type="caution">
    <text evidence="1">The sequence shown here is derived from an EMBL/GenBank/DDBJ whole genome shotgun (WGS) entry which is preliminary data.</text>
</comment>